<reference evidence="1" key="1">
    <citation type="submission" date="2021-06" db="EMBL/GenBank/DDBJ databases">
        <title>Comparative genomics, transcriptomics and evolutionary studies reveal genomic signatures of adaptation to plant cell wall in hemibiotrophic fungi.</title>
        <authorList>
            <consortium name="DOE Joint Genome Institute"/>
            <person name="Baroncelli R."/>
            <person name="Diaz J.F."/>
            <person name="Benocci T."/>
            <person name="Peng M."/>
            <person name="Battaglia E."/>
            <person name="Haridas S."/>
            <person name="Andreopoulos W."/>
            <person name="Labutti K."/>
            <person name="Pangilinan J."/>
            <person name="Floch G.L."/>
            <person name="Makela M.R."/>
            <person name="Henrissat B."/>
            <person name="Grigoriev I.V."/>
            <person name="Crouch J.A."/>
            <person name="De Vries R.P."/>
            <person name="Sukno S.A."/>
            <person name="Thon M.R."/>
        </authorList>
    </citation>
    <scope>NUCLEOTIDE SEQUENCE</scope>
    <source>
        <strain evidence="1">CBS 193.32</strain>
    </source>
</reference>
<comment type="caution">
    <text evidence="1">The sequence shown here is derived from an EMBL/GenBank/DDBJ whole genome shotgun (WGS) entry which is preliminary data.</text>
</comment>
<dbReference type="GeneID" id="85452010"/>
<dbReference type="Proteomes" id="UP001224890">
    <property type="component" value="Unassembled WGS sequence"/>
</dbReference>
<gene>
    <name evidence="1" type="ORF">BDP55DRAFT_425995</name>
</gene>
<organism evidence="1 2">
    <name type="scientific">Colletotrichum godetiae</name>
    <dbReference type="NCBI Taxonomy" id="1209918"/>
    <lineage>
        <taxon>Eukaryota</taxon>
        <taxon>Fungi</taxon>
        <taxon>Dikarya</taxon>
        <taxon>Ascomycota</taxon>
        <taxon>Pezizomycotina</taxon>
        <taxon>Sordariomycetes</taxon>
        <taxon>Hypocreomycetidae</taxon>
        <taxon>Glomerellales</taxon>
        <taxon>Glomerellaceae</taxon>
        <taxon>Colletotrichum</taxon>
        <taxon>Colletotrichum acutatum species complex</taxon>
    </lineage>
</organism>
<evidence type="ECO:0000313" key="1">
    <source>
        <dbReference type="EMBL" id="KAK1688982.1"/>
    </source>
</evidence>
<name>A0AAJ0AST1_9PEZI</name>
<keyword evidence="2" id="KW-1185">Reference proteome</keyword>
<dbReference type="RefSeq" id="XP_060432677.1">
    <property type="nucleotide sequence ID" value="XM_060567484.1"/>
</dbReference>
<dbReference type="AlphaFoldDB" id="A0AAJ0AST1"/>
<protein>
    <submittedName>
        <fullName evidence="1">Uncharacterized protein</fullName>
    </submittedName>
</protein>
<proteinExistence type="predicted"/>
<accession>A0AAJ0AST1</accession>
<sequence length="127" mass="14003">MVIEFVHTLCRGTCLWWVLCTPSNLLRAAIPAASSPSLHLPPSHPIRDDSNLMEARSSPVPRLQADSAVHMHLQGARHITLTCKRGNERGVDLRKTQARCRESLWCPSIAPTAGLAYKKEVGVRDNG</sequence>
<dbReference type="EMBL" id="JAHMHR010000009">
    <property type="protein sequence ID" value="KAK1688982.1"/>
    <property type="molecule type" value="Genomic_DNA"/>
</dbReference>
<evidence type="ECO:0000313" key="2">
    <source>
        <dbReference type="Proteomes" id="UP001224890"/>
    </source>
</evidence>